<feature type="transmembrane region" description="Helical" evidence="10">
    <location>
        <begin position="339"/>
        <end position="360"/>
    </location>
</feature>
<evidence type="ECO:0000256" key="3">
    <source>
        <dbReference type="ARBA" id="ARBA00007559"/>
    </source>
</evidence>
<dbReference type="InterPro" id="IPR009447">
    <property type="entry name" value="PIGW/GWT1"/>
</dbReference>
<keyword evidence="7 10" id="KW-1133">Transmembrane helix</keyword>
<evidence type="ECO:0000256" key="6">
    <source>
        <dbReference type="ARBA" id="ARBA00022692"/>
    </source>
</evidence>
<dbReference type="Pfam" id="PF06423">
    <property type="entry name" value="GWT1"/>
    <property type="match status" value="2"/>
</dbReference>
<reference evidence="11 12" key="1">
    <citation type="submission" date="2024-03" db="EMBL/GenBank/DDBJ databases">
        <title>Genome-scale model development and genomic sequencing of the oleaginous clade Lipomyces.</title>
        <authorList>
            <consortium name="Lawrence Berkeley National Laboratory"/>
            <person name="Czajka J.J."/>
            <person name="Han Y."/>
            <person name="Kim J."/>
            <person name="Mondo S.J."/>
            <person name="Hofstad B.A."/>
            <person name="Robles A."/>
            <person name="Haridas S."/>
            <person name="Riley R."/>
            <person name="LaButti K."/>
            <person name="Pangilinan J."/>
            <person name="Andreopoulos W."/>
            <person name="Lipzen A."/>
            <person name="Yan J."/>
            <person name="Wang M."/>
            <person name="Ng V."/>
            <person name="Grigoriev I.V."/>
            <person name="Spatafora J.W."/>
            <person name="Magnuson J.K."/>
            <person name="Baker S.E."/>
            <person name="Pomraning K.R."/>
        </authorList>
    </citation>
    <scope>NUCLEOTIDE SEQUENCE [LARGE SCALE GENOMIC DNA]</scope>
    <source>
        <strain evidence="11 12">Phaff 52-87</strain>
    </source>
</reference>
<evidence type="ECO:0000256" key="8">
    <source>
        <dbReference type="ARBA" id="ARBA00023136"/>
    </source>
</evidence>
<feature type="transmembrane region" description="Helical" evidence="10">
    <location>
        <begin position="406"/>
        <end position="426"/>
    </location>
</feature>
<dbReference type="EMBL" id="JBBJBU010000006">
    <property type="protein sequence ID" value="KAK7204924.1"/>
    <property type="molecule type" value="Genomic_DNA"/>
</dbReference>
<evidence type="ECO:0000256" key="2">
    <source>
        <dbReference type="ARBA" id="ARBA00004687"/>
    </source>
</evidence>
<keyword evidence="5" id="KW-0337">GPI-anchor biosynthesis</keyword>
<evidence type="ECO:0000256" key="4">
    <source>
        <dbReference type="ARBA" id="ARBA00014495"/>
    </source>
</evidence>
<evidence type="ECO:0000256" key="5">
    <source>
        <dbReference type="ARBA" id="ARBA00022502"/>
    </source>
</evidence>
<dbReference type="PANTHER" id="PTHR20661">
    <property type="entry name" value="PHOSPHATIDYLINOSITOL-GLYCAN BIOSYNTHESIS CLASS W PROTEIN"/>
    <property type="match status" value="1"/>
</dbReference>
<name>A0ABR1F512_9ASCO</name>
<comment type="pathway">
    <text evidence="2">Glycolipid biosynthesis; glycosylphosphatidylinositol-anchor biosynthesis.</text>
</comment>
<feature type="transmembrane region" description="Helical" evidence="10">
    <location>
        <begin position="235"/>
        <end position="254"/>
    </location>
</feature>
<dbReference type="RefSeq" id="XP_064767957.1">
    <property type="nucleotide sequence ID" value="XM_064909836.1"/>
</dbReference>
<keyword evidence="8 10" id="KW-0472">Membrane</keyword>
<protein>
    <recommendedName>
        <fullName evidence="4">GPI-anchored wall transfer protein 1</fullName>
    </recommendedName>
</protein>
<proteinExistence type="inferred from homology"/>
<feature type="transmembrane region" description="Helical" evidence="10">
    <location>
        <begin position="96"/>
        <end position="117"/>
    </location>
</feature>
<feature type="transmembrane region" description="Helical" evidence="10">
    <location>
        <begin position="32"/>
        <end position="49"/>
    </location>
</feature>
<organism evidence="11 12">
    <name type="scientific">Myxozyma melibiosi</name>
    <dbReference type="NCBI Taxonomy" id="54550"/>
    <lineage>
        <taxon>Eukaryota</taxon>
        <taxon>Fungi</taxon>
        <taxon>Dikarya</taxon>
        <taxon>Ascomycota</taxon>
        <taxon>Saccharomycotina</taxon>
        <taxon>Lipomycetes</taxon>
        <taxon>Lipomycetales</taxon>
        <taxon>Lipomycetaceae</taxon>
        <taxon>Myxozyma</taxon>
    </lineage>
</organism>
<feature type="transmembrane region" description="Helical" evidence="10">
    <location>
        <begin position="579"/>
        <end position="597"/>
    </location>
</feature>
<comment type="similarity">
    <text evidence="3">Belongs to the PIGW family.</text>
</comment>
<dbReference type="GeneID" id="90035348"/>
<feature type="compositionally biased region" description="Low complexity" evidence="9">
    <location>
        <begin position="203"/>
        <end position="216"/>
    </location>
</feature>
<feature type="transmembrane region" description="Helical" evidence="10">
    <location>
        <begin position="367"/>
        <end position="386"/>
    </location>
</feature>
<feature type="compositionally biased region" description="Low complexity" evidence="9">
    <location>
        <begin position="184"/>
        <end position="196"/>
    </location>
</feature>
<feature type="transmembrane region" description="Helical" evidence="10">
    <location>
        <begin position="464"/>
        <end position="487"/>
    </location>
</feature>
<keyword evidence="12" id="KW-1185">Reference proteome</keyword>
<evidence type="ECO:0000313" key="11">
    <source>
        <dbReference type="EMBL" id="KAK7204924.1"/>
    </source>
</evidence>
<feature type="region of interest" description="Disordered" evidence="9">
    <location>
        <begin position="184"/>
        <end position="216"/>
    </location>
</feature>
<feature type="transmembrane region" description="Helical" evidence="10">
    <location>
        <begin position="266"/>
        <end position="288"/>
    </location>
</feature>
<comment type="caution">
    <text evidence="11">The sequence shown here is derived from an EMBL/GenBank/DDBJ whole genome shotgun (WGS) entry which is preliminary data.</text>
</comment>
<dbReference type="PANTHER" id="PTHR20661:SF0">
    <property type="entry name" value="PHOSPHATIDYLINOSITOL-GLYCAN BIOSYNTHESIS CLASS W PROTEIN"/>
    <property type="match status" value="1"/>
</dbReference>
<feature type="transmembrane region" description="Helical" evidence="10">
    <location>
        <begin position="70"/>
        <end position="90"/>
    </location>
</feature>
<evidence type="ECO:0000256" key="9">
    <source>
        <dbReference type="SAM" id="MobiDB-lite"/>
    </source>
</evidence>
<sequence>MASSETLADRSVVKHLKEEFVSGLTGGSIQEINIVTLVALSSYAVWCALQTRFAFFARSSSSSRTPSLPALIVDFFLNWVLLLFSITIYASHPFALNLLILAPVLVISLGFRSLVAVRQRTTQTILKRRDRQIRNAAAASIPYDVSDSSANSLNSSLSNHLISTDSQSPATFVSSSHAPLTSSTTTTSSFSNSSTSAHHPLVSTSPSSSSSSSSISSMSVDAYLPRKSFLTTYRAGMMVITCIAILAVDFRIFPRRFAKVETWGTSLMDLGVGSFVFSMGLVSARSLLKERFLKTTPGIGEQLVRSIRQAASVLILGLLRLILVKAIDYQEHTSEYGVHWNFFMTLGLLPPIVTLLNYFWSGVSFSSALSLLVGIIYEACLGFTPLTKFILTAPRTGLLSMNKEGIFSFFGYLSIFLAGQTTGFYTLPSSPKYIRFPFISRILGVGSGSSSGSINPVVASRRSMLAYLIVAGLGHAALFQICTKGLNLSVSRRIANLPYVLWVTSYNIMYLLMYLLVEFIFFPISDHAPVSEVIKYEESVPWGLEAVNDNGLAIFLLANILTGAINQAVYTLNVKNFKALLLLVMYSAALAGTAGLMKVKGWKIKI</sequence>
<keyword evidence="6 10" id="KW-0812">Transmembrane</keyword>
<evidence type="ECO:0000256" key="7">
    <source>
        <dbReference type="ARBA" id="ARBA00022989"/>
    </source>
</evidence>
<evidence type="ECO:0000313" key="12">
    <source>
        <dbReference type="Proteomes" id="UP001498771"/>
    </source>
</evidence>
<feature type="transmembrane region" description="Helical" evidence="10">
    <location>
        <begin position="552"/>
        <end position="572"/>
    </location>
</feature>
<dbReference type="Proteomes" id="UP001498771">
    <property type="component" value="Unassembled WGS sequence"/>
</dbReference>
<comment type="subcellular location">
    <subcellularLocation>
        <location evidence="1">Endoplasmic reticulum membrane</location>
        <topology evidence="1">Multi-pass membrane protein</topology>
    </subcellularLocation>
</comment>
<accession>A0ABR1F512</accession>
<evidence type="ECO:0000256" key="10">
    <source>
        <dbReference type="SAM" id="Phobius"/>
    </source>
</evidence>
<evidence type="ECO:0000256" key="1">
    <source>
        <dbReference type="ARBA" id="ARBA00004477"/>
    </source>
</evidence>
<gene>
    <name evidence="11" type="ORF">BZA70DRAFT_166764</name>
</gene>
<feature type="transmembrane region" description="Helical" evidence="10">
    <location>
        <begin position="499"/>
        <end position="522"/>
    </location>
</feature>